<keyword evidence="6" id="KW-0547">Nucleotide-binding</keyword>
<keyword evidence="4 13" id="KW-0808">Transferase</keyword>
<dbReference type="InParanoid" id="A0A1Z5K2J5"/>
<evidence type="ECO:0000313" key="14">
    <source>
        <dbReference type="Proteomes" id="UP000198406"/>
    </source>
</evidence>
<keyword evidence="7" id="KW-0067">ATP-binding</keyword>
<keyword evidence="11" id="KW-0472">Membrane</keyword>
<dbReference type="SUPFAM" id="SSF52374">
    <property type="entry name" value="Nucleotidylyl transferase"/>
    <property type="match status" value="1"/>
</dbReference>
<evidence type="ECO:0000256" key="3">
    <source>
        <dbReference type="ARBA" id="ARBA00022490"/>
    </source>
</evidence>
<dbReference type="PRINTS" id="PR01020">
    <property type="entry name" value="LPSBIOSNTHSS"/>
</dbReference>
<organism evidence="13 14">
    <name type="scientific">Fistulifera solaris</name>
    <name type="common">Oleaginous diatom</name>
    <dbReference type="NCBI Taxonomy" id="1519565"/>
    <lineage>
        <taxon>Eukaryota</taxon>
        <taxon>Sar</taxon>
        <taxon>Stramenopiles</taxon>
        <taxon>Ochrophyta</taxon>
        <taxon>Bacillariophyta</taxon>
        <taxon>Bacillariophyceae</taxon>
        <taxon>Bacillariophycidae</taxon>
        <taxon>Naviculales</taxon>
        <taxon>Naviculaceae</taxon>
        <taxon>Fistulifera</taxon>
    </lineage>
</organism>
<dbReference type="GO" id="GO:0005524">
    <property type="term" value="F:ATP binding"/>
    <property type="evidence" value="ECO:0007669"/>
    <property type="project" value="UniProtKB-KW"/>
</dbReference>
<dbReference type="Gene3D" id="3.40.50.620">
    <property type="entry name" value="HUPs"/>
    <property type="match status" value="1"/>
</dbReference>
<dbReference type="EMBL" id="BDSP01000148">
    <property type="protein sequence ID" value="GAX20475.1"/>
    <property type="molecule type" value="Genomic_DNA"/>
</dbReference>
<evidence type="ECO:0000256" key="8">
    <source>
        <dbReference type="ARBA" id="ARBA00022842"/>
    </source>
</evidence>
<evidence type="ECO:0000256" key="9">
    <source>
        <dbReference type="ARBA" id="ARBA00022993"/>
    </source>
</evidence>
<dbReference type="GO" id="GO:0015937">
    <property type="term" value="P:coenzyme A biosynthetic process"/>
    <property type="evidence" value="ECO:0007669"/>
    <property type="project" value="UniProtKB-KW"/>
</dbReference>
<dbReference type="OrthoDB" id="3558741at2759"/>
<dbReference type="PANTHER" id="PTHR21342">
    <property type="entry name" value="PHOSPHOPANTETHEINE ADENYLYLTRANSFERASE"/>
    <property type="match status" value="1"/>
</dbReference>
<evidence type="ECO:0000256" key="10">
    <source>
        <dbReference type="ARBA" id="ARBA00029346"/>
    </source>
</evidence>
<keyword evidence="3" id="KW-0963">Cytoplasm</keyword>
<name>A0A1Z5K2J5_FISSO</name>
<reference evidence="13 14" key="1">
    <citation type="journal article" date="2015" name="Plant Cell">
        <title>Oil accumulation by the oleaginous diatom Fistulifera solaris as revealed by the genome and transcriptome.</title>
        <authorList>
            <person name="Tanaka T."/>
            <person name="Maeda Y."/>
            <person name="Veluchamy A."/>
            <person name="Tanaka M."/>
            <person name="Abida H."/>
            <person name="Marechal E."/>
            <person name="Bowler C."/>
            <person name="Muto M."/>
            <person name="Sunaga Y."/>
            <person name="Tanaka M."/>
            <person name="Yoshino T."/>
            <person name="Taniguchi T."/>
            <person name="Fukuda Y."/>
            <person name="Nemoto M."/>
            <person name="Matsumoto M."/>
            <person name="Wong P.S."/>
            <person name="Aburatani S."/>
            <person name="Fujibuchi W."/>
        </authorList>
    </citation>
    <scope>NUCLEOTIDE SEQUENCE [LARGE SCALE GENOMIC DNA]</scope>
    <source>
        <strain evidence="13 14">JPCC DA0580</strain>
    </source>
</reference>
<gene>
    <name evidence="13" type="ORF">FisN_22Hh043</name>
</gene>
<dbReference type="GO" id="GO:0004595">
    <property type="term" value="F:pantetheine-phosphate adenylyltransferase activity"/>
    <property type="evidence" value="ECO:0007669"/>
    <property type="project" value="UniProtKB-EC"/>
</dbReference>
<evidence type="ECO:0000313" key="13">
    <source>
        <dbReference type="EMBL" id="GAX20475.1"/>
    </source>
</evidence>
<dbReference type="Pfam" id="PF01467">
    <property type="entry name" value="CTP_transf_like"/>
    <property type="match status" value="1"/>
</dbReference>
<evidence type="ECO:0000256" key="11">
    <source>
        <dbReference type="SAM" id="Phobius"/>
    </source>
</evidence>
<evidence type="ECO:0000259" key="12">
    <source>
        <dbReference type="Pfam" id="PF01467"/>
    </source>
</evidence>
<keyword evidence="11" id="KW-0812">Transmembrane</keyword>
<dbReference type="PANTHER" id="PTHR21342:SF1">
    <property type="entry name" value="PHOSPHOPANTETHEINE ADENYLYLTRANSFERASE"/>
    <property type="match status" value="1"/>
</dbReference>
<evidence type="ECO:0000256" key="4">
    <source>
        <dbReference type="ARBA" id="ARBA00022679"/>
    </source>
</evidence>
<evidence type="ECO:0000256" key="5">
    <source>
        <dbReference type="ARBA" id="ARBA00022695"/>
    </source>
</evidence>
<feature type="domain" description="Cytidyltransferase-like" evidence="12">
    <location>
        <begin position="59"/>
        <end position="195"/>
    </location>
</feature>
<comment type="caution">
    <text evidence="13">The sequence shown here is derived from an EMBL/GenBank/DDBJ whole genome shotgun (WGS) entry which is preliminary data.</text>
</comment>
<keyword evidence="11" id="KW-1133">Transmembrane helix</keyword>
<accession>A0A1Z5K2J5</accession>
<dbReference type="InterPro" id="IPR004821">
    <property type="entry name" value="Cyt_trans-like"/>
</dbReference>
<dbReference type="AlphaFoldDB" id="A0A1Z5K2J5"/>
<evidence type="ECO:0000256" key="1">
    <source>
        <dbReference type="ARBA" id="ARBA00012392"/>
    </source>
</evidence>
<keyword evidence="5 13" id="KW-0548">Nucleotidyltransferase</keyword>
<feature type="transmembrane region" description="Helical" evidence="11">
    <location>
        <begin position="12"/>
        <end position="32"/>
    </location>
</feature>
<protein>
    <recommendedName>
        <fullName evidence="2">Phosphopantetheine adenylyltransferase</fullName>
        <ecNumber evidence="1">2.7.7.3</ecNumber>
    </recommendedName>
</protein>
<proteinExistence type="predicted"/>
<evidence type="ECO:0000256" key="2">
    <source>
        <dbReference type="ARBA" id="ARBA00013868"/>
    </source>
</evidence>
<evidence type="ECO:0000256" key="6">
    <source>
        <dbReference type="ARBA" id="ARBA00022741"/>
    </source>
</evidence>
<dbReference type="InterPro" id="IPR014729">
    <property type="entry name" value="Rossmann-like_a/b/a_fold"/>
</dbReference>
<keyword evidence="8" id="KW-0460">Magnesium</keyword>
<keyword evidence="9" id="KW-0173">Coenzyme A biosynthesis</keyword>
<comment type="catalytic activity">
    <reaction evidence="10">
        <text>(R)-4'-phosphopantetheine + ATP + H(+) = 3'-dephospho-CoA + diphosphate</text>
        <dbReference type="Rhea" id="RHEA:19801"/>
        <dbReference type="ChEBI" id="CHEBI:15378"/>
        <dbReference type="ChEBI" id="CHEBI:30616"/>
        <dbReference type="ChEBI" id="CHEBI:33019"/>
        <dbReference type="ChEBI" id="CHEBI:57328"/>
        <dbReference type="ChEBI" id="CHEBI:61723"/>
        <dbReference type="EC" id="2.7.7.3"/>
    </reaction>
</comment>
<sequence>MITIVYERLGTIVFWLVFLVVCYITLALLVHIPSLLRPTIIPYPWPLMKEKEDIKVALAGSYNPPHRGHLAMLLYLSKRYRHVLAILGVNPRKQYPVSPETRAALLRKMLQEADVTNVNVQVVQGYIWRSAKRQGVRLFFRGIRSWSQDGREERHLQVLNTWGPLLYGPLVWPIPTRYLEGKPEYNHVSSTLVRDITGRKDDAPETALQQLVPDCVVQDITRLYGSIKES</sequence>
<dbReference type="InterPro" id="IPR001980">
    <property type="entry name" value="PPAT"/>
</dbReference>
<keyword evidence="14" id="KW-1185">Reference proteome</keyword>
<evidence type="ECO:0000256" key="7">
    <source>
        <dbReference type="ARBA" id="ARBA00022840"/>
    </source>
</evidence>
<dbReference type="EC" id="2.7.7.3" evidence="1"/>
<dbReference type="Proteomes" id="UP000198406">
    <property type="component" value="Unassembled WGS sequence"/>
</dbReference>